<evidence type="ECO:0000313" key="4">
    <source>
        <dbReference type="Proteomes" id="UP001141806"/>
    </source>
</evidence>
<dbReference type="PANTHER" id="PTHR46328">
    <property type="entry name" value="FAR-RED IMPAIRED RESPONSIVE (FAR1) FAMILY PROTEIN-RELATED"/>
    <property type="match status" value="1"/>
</dbReference>
<comment type="caution">
    <text evidence="3">The sequence shown here is derived from an EMBL/GenBank/DDBJ whole genome shotgun (WGS) entry which is preliminary data.</text>
</comment>
<dbReference type="AlphaFoldDB" id="A0A9Q0HB34"/>
<gene>
    <name evidence="3" type="ORF">NE237_023245</name>
</gene>
<accession>A0A9Q0HB34</accession>
<feature type="region of interest" description="Disordered" evidence="1">
    <location>
        <begin position="48"/>
        <end position="73"/>
    </location>
</feature>
<dbReference type="Pfam" id="PF03101">
    <property type="entry name" value="FAR1"/>
    <property type="match status" value="1"/>
</dbReference>
<evidence type="ECO:0000256" key="1">
    <source>
        <dbReference type="SAM" id="MobiDB-lite"/>
    </source>
</evidence>
<sequence>MEDNSIKCDVAVGFGLNRKELINLIDMEVPAGPDNETIESSVEGEIHQGEEVGKSTESASGRELVASEGDQNEPRVGMEFESETAVHAFYSAYADRVGFVIRWSRLGRSRRDRAVIAREFVCNKEGFRVPDKRNKTESKPRATTRVGCKAMMAAKKLNSGKWVISRFVKEHSHPLIILGYRKTSICGPFPSDNERIRELSQQLLLEKRRSTTYKRYLELLFEHIEEHTENLSKKIQYIVDAVNEVESERASKT</sequence>
<evidence type="ECO:0000313" key="3">
    <source>
        <dbReference type="EMBL" id="KAJ4963306.1"/>
    </source>
</evidence>
<protein>
    <recommendedName>
        <fullName evidence="2">FAR1 domain-containing protein</fullName>
    </recommendedName>
</protein>
<keyword evidence="4" id="KW-1185">Reference proteome</keyword>
<dbReference type="Proteomes" id="UP001141806">
    <property type="component" value="Unassembled WGS sequence"/>
</dbReference>
<reference evidence="3" key="1">
    <citation type="journal article" date="2023" name="Plant J.">
        <title>The genome of the king protea, Protea cynaroides.</title>
        <authorList>
            <person name="Chang J."/>
            <person name="Duong T.A."/>
            <person name="Schoeman C."/>
            <person name="Ma X."/>
            <person name="Roodt D."/>
            <person name="Barker N."/>
            <person name="Li Z."/>
            <person name="Van de Peer Y."/>
            <person name="Mizrachi E."/>
        </authorList>
    </citation>
    <scope>NUCLEOTIDE SEQUENCE</scope>
    <source>
        <tissue evidence="3">Young leaves</tissue>
    </source>
</reference>
<dbReference type="PANTHER" id="PTHR46328:SF42">
    <property type="entry name" value="PROTEIN FAR1-RELATED SEQUENCE 5-LIKE ISOFORM X1"/>
    <property type="match status" value="1"/>
</dbReference>
<evidence type="ECO:0000259" key="2">
    <source>
        <dbReference type="Pfam" id="PF03101"/>
    </source>
</evidence>
<dbReference type="OrthoDB" id="1856215at2759"/>
<organism evidence="3 4">
    <name type="scientific">Protea cynaroides</name>
    <dbReference type="NCBI Taxonomy" id="273540"/>
    <lineage>
        <taxon>Eukaryota</taxon>
        <taxon>Viridiplantae</taxon>
        <taxon>Streptophyta</taxon>
        <taxon>Embryophyta</taxon>
        <taxon>Tracheophyta</taxon>
        <taxon>Spermatophyta</taxon>
        <taxon>Magnoliopsida</taxon>
        <taxon>Proteales</taxon>
        <taxon>Proteaceae</taxon>
        <taxon>Protea</taxon>
    </lineage>
</organism>
<dbReference type="EMBL" id="JAMYWD010000008">
    <property type="protein sequence ID" value="KAJ4963306.1"/>
    <property type="molecule type" value="Genomic_DNA"/>
</dbReference>
<name>A0A9Q0HB34_9MAGN</name>
<dbReference type="InterPro" id="IPR004330">
    <property type="entry name" value="FAR1_DNA_bnd_dom"/>
</dbReference>
<proteinExistence type="predicted"/>
<feature type="domain" description="FAR1" evidence="2">
    <location>
        <begin position="89"/>
        <end position="176"/>
    </location>
</feature>